<accession>A0ABV0SLY0</accession>
<dbReference type="Proteomes" id="UP001482620">
    <property type="component" value="Unassembled WGS sequence"/>
</dbReference>
<proteinExistence type="predicted"/>
<reference evidence="1 2" key="1">
    <citation type="submission" date="2021-06" db="EMBL/GenBank/DDBJ databases">
        <authorList>
            <person name="Palmer J.M."/>
        </authorList>
    </citation>
    <scope>NUCLEOTIDE SEQUENCE [LARGE SCALE GENOMIC DNA]</scope>
    <source>
        <strain evidence="2">if_2019</strain>
        <tissue evidence="1">Muscle</tissue>
    </source>
</reference>
<sequence>MKLIGSNRKNVQLPHAVLLCEAGLAHSHWIFLQKPALLLLCANLKPCFLHTVLHGIKCFFLTPLYTLSALFLQSRCLLAVSYGRYVNNFDSREADVTLPTGCMPRQHAWVGCG</sequence>
<keyword evidence="2" id="KW-1185">Reference proteome</keyword>
<organism evidence="1 2">
    <name type="scientific">Ilyodon furcidens</name>
    <name type="common">goldbreast splitfin</name>
    <dbReference type="NCBI Taxonomy" id="33524"/>
    <lineage>
        <taxon>Eukaryota</taxon>
        <taxon>Metazoa</taxon>
        <taxon>Chordata</taxon>
        <taxon>Craniata</taxon>
        <taxon>Vertebrata</taxon>
        <taxon>Euteleostomi</taxon>
        <taxon>Actinopterygii</taxon>
        <taxon>Neopterygii</taxon>
        <taxon>Teleostei</taxon>
        <taxon>Neoteleostei</taxon>
        <taxon>Acanthomorphata</taxon>
        <taxon>Ovalentaria</taxon>
        <taxon>Atherinomorphae</taxon>
        <taxon>Cyprinodontiformes</taxon>
        <taxon>Goodeidae</taxon>
        <taxon>Ilyodon</taxon>
    </lineage>
</organism>
<evidence type="ECO:0000313" key="1">
    <source>
        <dbReference type="EMBL" id="MEQ2220791.1"/>
    </source>
</evidence>
<protein>
    <submittedName>
        <fullName evidence="1">Uncharacterized protein</fullName>
    </submittedName>
</protein>
<comment type="caution">
    <text evidence="1">The sequence shown here is derived from an EMBL/GenBank/DDBJ whole genome shotgun (WGS) entry which is preliminary data.</text>
</comment>
<name>A0ABV0SLY0_9TELE</name>
<gene>
    <name evidence="1" type="ORF">ILYODFUR_009146</name>
</gene>
<evidence type="ECO:0000313" key="2">
    <source>
        <dbReference type="Proteomes" id="UP001482620"/>
    </source>
</evidence>
<dbReference type="EMBL" id="JAHRIQ010000632">
    <property type="protein sequence ID" value="MEQ2220791.1"/>
    <property type="molecule type" value="Genomic_DNA"/>
</dbReference>